<keyword evidence="2" id="KW-1185">Reference proteome</keyword>
<name>A0ABS7EID6_9GAMM</name>
<sequence length="452" mass="50949">MPQTVSRPSRFKTLLWCALVVALIWAIVGVSLLTQPSLTVIGQRWLNQTEQLNKTQSVNGSFYMMLGFDAPIDASNQAYGEQRWRSSTHEESDELIIAEPSNWRFGLPCYISMVECWPTVEQSMERIETIVSEQQAWLVRLEQLLAAEAPLGPLDQPLDDTPFPKAQLSSALELNLAAVMLRLSEGQPEQAFNQLNSHLTDLLRHIRTTNIRLYQSLLQRALRVELGWLVVLLQQRPELAVVVAEQMTVFAEHPQLMASLTPVLNRDFAIAAHVFEQIDTDGVSHSLDWQIELSPLTQQVTWQHQDTVNKLAESYHHALALMAGDYGLEPVVQAAKQWPNQADNWRDRNLIGSALLQEKYEQLTALVRAATKAEAFYSLAVHWIRAVGTGQPVEAQVSVIGQPVDVVKRPLEQRLCLSMPRLESLDDYCLRLYQPGNIAPQLDQLSVDEPAI</sequence>
<comment type="caution">
    <text evidence="1">The sequence shown here is derived from an EMBL/GenBank/DDBJ whole genome shotgun (WGS) entry which is preliminary data.</text>
</comment>
<organism evidence="1 2">
    <name type="scientific">Neiella holothuriorum</name>
    <dbReference type="NCBI Taxonomy" id="2870530"/>
    <lineage>
        <taxon>Bacteria</taxon>
        <taxon>Pseudomonadati</taxon>
        <taxon>Pseudomonadota</taxon>
        <taxon>Gammaproteobacteria</taxon>
        <taxon>Alteromonadales</taxon>
        <taxon>Echinimonadaceae</taxon>
        <taxon>Neiella</taxon>
    </lineage>
</organism>
<evidence type="ECO:0000313" key="1">
    <source>
        <dbReference type="EMBL" id="MBW8192085.1"/>
    </source>
</evidence>
<protein>
    <submittedName>
        <fullName evidence="1">Uncharacterized protein</fullName>
    </submittedName>
</protein>
<dbReference type="Proteomes" id="UP001166251">
    <property type="component" value="Unassembled WGS sequence"/>
</dbReference>
<accession>A0ABS7EID6</accession>
<gene>
    <name evidence="1" type="ORF">K0504_13665</name>
</gene>
<dbReference type="EMBL" id="JAHZSS010000018">
    <property type="protein sequence ID" value="MBW8192085.1"/>
    <property type="molecule type" value="Genomic_DNA"/>
</dbReference>
<evidence type="ECO:0000313" key="2">
    <source>
        <dbReference type="Proteomes" id="UP001166251"/>
    </source>
</evidence>
<proteinExistence type="predicted"/>
<dbReference type="RefSeq" id="WP_220104719.1">
    <property type="nucleotide sequence ID" value="NZ_JAHZSS010000018.1"/>
</dbReference>
<reference evidence="1" key="1">
    <citation type="submission" date="2021-07" db="EMBL/GenBank/DDBJ databases">
        <title>Neiella marina sp. nov., isolated from the intestinal content of sea cucumber Apostichopus japonicus.</title>
        <authorList>
            <person name="Bai X."/>
        </authorList>
    </citation>
    <scope>NUCLEOTIDE SEQUENCE</scope>
    <source>
        <strain evidence="1">126</strain>
    </source>
</reference>